<dbReference type="EMBL" id="RJKE01000001">
    <property type="protein sequence ID" value="ROO88595.1"/>
    <property type="molecule type" value="Genomic_DNA"/>
</dbReference>
<dbReference type="InterPro" id="IPR004119">
    <property type="entry name" value="EcKL"/>
</dbReference>
<keyword evidence="2" id="KW-0808">Transferase</keyword>
<dbReference type="Gene3D" id="3.90.1200.10">
    <property type="match status" value="1"/>
</dbReference>
<evidence type="ECO:0000259" key="1">
    <source>
        <dbReference type="SMART" id="SM00587"/>
    </source>
</evidence>
<protein>
    <submittedName>
        <fullName evidence="2">Ecdysteroid kinase</fullName>
    </submittedName>
</protein>
<dbReference type="InterPro" id="IPR015897">
    <property type="entry name" value="CHK_kinase-like"/>
</dbReference>
<keyword evidence="2" id="KW-0418">Kinase</keyword>
<proteinExistence type="predicted"/>
<reference evidence="2 3" key="1">
    <citation type="submission" date="2018-11" db="EMBL/GenBank/DDBJ databases">
        <title>Sequencing the genomes of 1000 actinobacteria strains.</title>
        <authorList>
            <person name="Klenk H.-P."/>
        </authorList>
    </citation>
    <scope>NUCLEOTIDE SEQUENCE [LARGE SCALE GENOMIC DNA]</scope>
    <source>
        <strain evidence="2 3">DSM 44254</strain>
    </source>
</reference>
<dbReference type="PANTHER" id="PTHR11012:SF30">
    <property type="entry name" value="PROTEIN KINASE-LIKE DOMAIN-CONTAINING"/>
    <property type="match status" value="1"/>
</dbReference>
<dbReference type="SMART" id="SM00587">
    <property type="entry name" value="CHK"/>
    <property type="match status" value="1"/>
</dbReference>
<dbReference type="GO" id="GO:0016301">
    <property type="term" value="F:kinase activity"/>
    <property type="evidence" value="ECO:0007669"/>
    <property type="project" value="UniProtKB-KW"/>
</dbReference>
<comment type="caution">
    <text evidence="2">The sequence shown here is derived from an EMBL/GenBank/DDBJ whole genome shotgun (WGS) entry which is preliminary data.</text>
</comment>
<dbReference type="PANTHER" id="PTHR11012">
    <property type="entry name" value="PROTEIN KINASE-LIKE DOMAIN-CONTAINING"/>
    <property type="match status" value="1"/>
</dbReference>
<organism evidence="2 3">
    <name type="scientific">Actinocorallia herbida</name>
    <dbReference type="NCBI Taxonomy" id="58109"/>
    <lineage>
        <taxon>Bacteria</taxon>
        <taxon>Bacillati</taxon>
        <taxon>Actinomycetota</taxon>
        <taxon>Actinomycetes</taxon>
        <taxon>Streptosporangiales</taxon>
        <taxon>Thermomonosporaceae</taxon>
        <taxon>Actinocorallia</taxon>
    </lineage>
</organism>
<accession>A0A3N1D4X2</accession>
<evidence type="ECO:0000313" key="3">
    <source>
        <dbReference type="Proteomes" id="UP000272400"/>
    </source>
</evidence>
<dbReference type="Proteomes" id="UP000272400">
    <property type="component" value="Unassembled WGS sequence"/>
</dbReference>
<sequence length="350" mass="37645">MTVPAATAADLTPAYLTGALGLDGAAVTAVESAPIGTGQVSQTLRLTLAYDRPDAGPRTVIAKIASPDPTSRSAAKLIRTYEVEAGFYQALAPRLPGASVPVCHFAAHDPETDDYTVLLEDFASAQPGDQLAGLATADAASAVKEMAVLHAAVWEDPFLGELPWLNRDDPESRAFTAALVTSMYEGFRERYSERIPADGLALIEEFLPSLEKYLAPYDAPATLVHGDFRADNLLFGPARPAVLDWQTCSRGAGVSDLAYFLSSSLPADVRRAEEESLVHLYHDTLTAEGVSYPWSSCWTAYRRHAFTGIVMAIGASMLVERTERGDDMFCTMTVRHARHAADLDALALLP</sequence>
<dbReference type="InterPro" id="IPR011009">
    <property type="entry name" value="Kinase-like_dom_sf"/>
</dbReference>
<name>A0A3N1D4X2_9ACTN</name>
<dbReference type="AlphaFoldDB" id="A0A3N1D4X2"/>
<gene>
    <name evidence="2" type="ORF">EDD29_6269</name>
</gene>
<evidence type="ECO:0000313" key="2">
    <source>
        <dbReference type="EMBL" id="ROO88595.1"/>
    </source>
</evidence>
<feature type="domain" description="CHK kinase-like" evidence="1">
    <location>
        <begin position="117"/>
        <end position="291"/>
    </location>
</feature>
<dbReference type="Pfam" id="PF02958">
    <property type="entry name" value="EcKL"/>
    <property type="match status" value="1"/>
</dbReference>
<dbReference type="RefSeq" id="WP_170201654.1">
    <property type="nucleotide sequence ID" value="NZ_RJKE01000001.1"/>
</dbReference>
<keyword evidence="3" id="KW-1185">Reference proteome</keyword>
<dbReference type="SUPFAM" id="SSF56112">
    <property type="entry name" value="Protein kinase-like (PK-like)"/>
    <property type="match status" value="1"/>
</dbReference>